<dbReference type="EMBL" id="LAZR01058058">
    <property type="protein sequence ID" value="KKK70712.1"/>
    <property type="molecule type" value="Genomic_DNA"/>
</dbReference>
<organism evidence="1">
    <name type="scientific">marine sediment metagenome</name>
    <dbReference type="NCBI Taxonomy" id="412755"/>
    <lineage>
        <taxon>unclassified sequences</taxon>
        <taxon>metagenomes</taxon>
        <taxon>ecological metagenomes</taxon>
    </lineage>
</organism>
<gene>
    <name evidence="1" type="ORF">LCGC14_2921190</name>
</gene>
<feature type="non-terminal residue" evidence="1">
    <location>
        <position position="155"/>
    </location>
</feature>
<sequence>MLGRPANLKKEQSRMAPKKKAWKWCSRYCRLRDALDYCKEHRIDLHQFARTEDIIGACCTCGVVKSWIWMDAGHFISRGTGGVSGVYFDERNINLQCKRCNGFKQGAAQEYREFIGKKYGEDMVEILRKKHFILPDMKNLAMKATEEYYKQKYKD</sequence>
<comment type="caution">
    <text evidence="1">The sequence shown here is derived from an EMBL/GenBank/DDBJ whole genome shotgun (WGS) entry which is preliminary data.</text>
</comment>
<proteinExistence type="predicted"/>
<protein>
    <recommendedName>
        <fullName evidence="2">Bacteriophage Lambda NinG protein</fullName>
    </recommendedName>
</protein>
<dbReference type="InterPro" id="IPR008713">
    <property type="entry name" value="Phage_lambda_NinG"/>
</dbReference>
<evidence type="ECO:0008006" key="2">
    <source>
        <dbReference type="Google" id="ProtNLM"/>
    </source>
</evidence>
<accession>A0A0F8XNT9</accession>
<evidence type="ECO:0000313" key="1">
    <source>
        <dbReference type="EMBL" id="KKK70712.1"/>
    </source>
</evidence>
<dbReference type="Pfam" id="PF05766">
    <property type="entry name" value="NinG"/>
    <property type="match status" value="1"/>
</dbReference>
<reference evidence="1" key="1">
    <citation type="journal article" date="2015" name="Nature">
        <title>Complex archaea that bridge the gap between prokaryotes and eukaryotes.</title>
        <authorList>
            <person name="Spang A."/>
            <person name="Saw J.H."/>
            <person name="Jorgensen S.L."/>
            <person name="Zaremba-Niedzwiedzka K."/>
            <person name="Martijn J."/>
            <person name="Lind A.E."/>
            <person name="van Eijk R."/>
            <person name="Schleper C."/>
            <person name="Guy L."/>
            <person name="Ettema T.J."/>
        </authorList>
    </citation>
    <scope>NUCLEOTIDE SEQUENCE</scope>
</reference>
<dbReference type="AlphaFoldDB" id="A0A0F8XNT9"/>
<name>A0A0F8XNT9_9ZZZZ</name>